<dbReference type="Pfam" id="PF26534">
    <property type="entry name" value="NTF2_7"/>
    <property type="match status" value="1"/>
</dbReference>
<dbReference type="InterPro" id="IPR058645">
    <property type="entry name" value="NTF2-like_dom_7"/>
</dbReference>
<accession>A0A6A6Q650</accession>
<evidence type="ECO:0000256" key="1">
    <source>
        <dbReference type="SAM" id="MobiDB-lite"/>
    </source>
</evidence>
<dbReference type="EMBL" id="MU001631">
    <property type="protein sequence ID" value="KAF2487918.1"/>
    <property type="molecule type" value="Genomic_DNA"/>
</dbReference>
<name>A0A6A6Q650_9PEZI</name>
<dbReference type="OrthoDB" id="5596743at2759"/>
<reference evidence="4" key="1">
    <citation type="journal article" date="2020" name="Stud. Mycol.">
        <title>101 Dothideomycetes genomes: a test case for predicting lifestyles and emergence of pathogens.</title>
        <authorList>
            <person name="Haridas S."/>
            <person name="Albert R."/>
            <person name="Binder M."/>
            <person name="Bloem J."/>
            <person name="Labutti K."/>
            <person name="Salamov A."/>
            <person name="Andreopoulos B."/>
            <person name="Baker S."/>
            <person name="Barry K."/>
            <person name="Bills G."/>
            <person name="Bluhm B."/>
            <person name="Cannon C."/>
            <person name="Castanera R."/>
            <person name="Culley D."/>
            <person name="Daum C."/>
            <person name="Ezra D."/>
            <person name="Gonzalez J."/>
            <person name="Henrissat B."/>
            <person name="Kuo A."/>
            <person name="Liang C."/>
            <person name="Lipzen A."/>
            <person name="Lutzoni F."/>
            <person name="Magnuson J."/>
            <person name="Mondo S."/>
            <person name="Nolan M."/>
            <person name="Ohm R."/>
            <person name="Pangilinan J."/>
            <person name="Park H.-J."/>
            <person name="Ramirez L."/>
            <person name="Alfaro M."/>
            <person name="Sun H."/>
            <person name="Tritt A."/>
            <person name="Yoshinaga Y."/>
            <person name="Zwiers L.-H."/>
            <person name="Turgeon B."/>
            <person name="Goodwin S."/>
            <person name="Spatafora J."/>
            <person name="Crous P."/>
            <person name="Grigoriev I."/>
        </authorList>
    </citation>
    <scope>NUCLEOTIDE SEQUENCE</scope>
    <source>
        <strain evidence="4">CBS 113389</strain>
    </source>
</reference>
<dbReference type="GeneID" id="54477457"/>
<dbReference type="AlphaFoldDB" id="A0A6A6Q650"/>
<keyword evidence="2" id="KW-0732">Signal</keyword>
<dbReference type="RefSeq" id="XP_033594487.1">
    <property type="nucleotide sequence ID" value="XM_033736455.1"/>
</dbReference>
<evidence type="ECO:0000313" key="4">
    <source>
        <dbReference type="EMBL" id="KAF2487918.1"/>
    </source>
</evidence>
<organism evidence="4 5">
    <name type="scientific">Neohortaea acidophila</name>
    <dbReference type="NCBI Taxonomy" id="245834"/>
    <lineage>
        <taxon>Eukaryota</taxon>
        <taxon>Fungi</taxon>
        <taxon>Dikarya</taxon>
        <taxon>Ascomycota</taxon>
        <taxon>Pezizomycotina</taxon>
        <taxon>Dothideomycetes</taxon>
        <taxon>Dothideomycetidae</taxon>
        <taxon>Mycosphaerellales</taxon>
        <taxon>Teratosphaeriaceae</taxon>
        <taxon>Neohortaea</taxon>
    </lineage>
</organism>
<evidence type="ECO:0000313" key="5">
    <source>
        <dbReference type="Proteomes" id="UP000799767"/>
    </source>
</evidence>
<evidence type="ECO:0000259" key="3">
    <source>
        <dbReference type="Pfam" id="PF26534"/>
    </source>
</evidence>
<keyword evidence="5" id="KW-1185">Reference proteome</keyword>
<dbReference type="Proteomes" id="UP000799767">
    <property type="component" value="Unassembled WGS sequence"/>
</dbReference>
<proteinExistence type="predicted"/>
<protein>
    <recommendedName>
        <fullName evidence="3">NTF2-like domain-containing protein</fullName>
    </recommendedName>
</protein>
<feature type="domain" description="NTF2-like" evidence="3">
    <location>
        <begin position="28"/>
        <end position="172"/>
    </location>
</feature>
<feature type="signal peptide" evidence="2">
    <location>
        <begin position="1"/>
        <end position="19"/>
    </location>
</feature>
<sequence length="198" mass="20843">MRTSAVATGLFAAAAYATSAPTCEGPPCMTAAQAQTVATNFGDLISAYSTANAEAYLTADYTDYSSSVNTLIDYGCPAGPVPLDAPTFTSRAAFIQGQGSQPDIPFNQENLWYTCDTVFIRWSTTVAPGSPETVTGIIAAETVYNATAAFPFQIQTVYSEFNSGAWLVDLGVFKPTCPPPPPPKNKRSVGSNLPARMA</sequence>
<feature type="region of interest" description="Disordered" evidence="1">
    <location>
        <begin position="177"/>
        <end position="198"/>
    </location>
</feature>
<evidence type="ECO:0000256" key="2">
    <source>
        <dbReference type="SAM" id="SignalP"/>
    </source>
</evidence>
<feature type="chain" id="PRO_5025514589" description="NTF2-like domain-containing protein" evidence="2">
    <location>
        <begin position="20"/>
        <end position="198"/>
    </location>
</feature>
<gene>
    <name evidence="4" type="ORF">BDY17DRAFT_320428</name>
</gene>